<organism evidence="1 2">
    <name type="scientific">Azomonas agilis</name>
    <dbReference type="NCBI Taxonomy" id="116849"/>
    <lineage>
        <taxon>Bacteria</taxon>
        <taxon>Pseudomonadati</taxon>
        <taxon>Pseudomonadota</taxon>
        <taxon>Gammaproteobacteria</taxon>
        <taxon>Pseudomonadales</taxon>
        <taxon>Pseudomonadaceae</taxon>
        <taxon>Azomonas</taxon>
    </lineage>
</organism>
<accession>A0A562HZN4</accession>
<dbReference type="RefSeq" id="WP_144573285.1">
    <property type="nucleotide sequence ID" value="NZ_VLKG01000017.1"/>
</dbReference>
<protein>
    <recommendedName>
        <fullName evidence="3">TIR domain-containing protein</fullName>
    </recommendedName>
</protein>
<evidence type="ECO:0000313" key="1">
    <source>
        <dbReference type="EMBL" id="TWH63853.1"/>
    </source>
</evidence>
<name>A0A562HZN4_9GAMM</name>
<sequence>MYEGISLKGLSSDSFNDLVVDETEVTEYKNKKAISFKSLEEFYLDNADYDESNTTNTSEVFSADLIINSLFPSVKNAEVFISHSHADKDLAIKLAFYLNRKFNLNVFIDSCVWAHSSDLLLAVVRKHCPSKKDEKTFDYEQSMKAAAHVNMMLNAALHKMIDTAELFLFIDTDNSVGLRNVINNEEKTFSPWIFSELFVSSIIQRNPPKWLSNLQATLESIEKSKNKGIASHEDATKVKFAHGLYKEHLLELSSEDFFKNAEHIIKSNNYCSNERDALILEALEGSFHFKKQRNKECFLKWIFDLAEYYRASMNDN</sequence>
<dbReference type="EMBL" id="VLKG01000017">
    <property type="protein sequence ID" value="TWH63853.1"/>
    <property type="molecule type" value="Genomic_DNA"/>
</dbReference>
<reference evidence="1 2" key="1">
    <citation type="submission" date="2019-07" db="EMBL/GenBank/DDBJ databases">
        <title>Genomic Encyclopedia of Type Strains, Phase I: the one thousand microbial genomes (KMG-I) project.</title>
        <authorList>
            <person name="Kyrpides N."/>
        </authorList>
    </citation>
    <scope>NUCLEOTIDE SEQUENCE [LARGE SCALE GENOMIC DNA]</scope>
    <source>
        <strain evidence="1 2">DSM 375</strain>
    </source>
</reference>
<comment type="caution">
    <text evidence="1">The sequence shown here is derived from an EMBL/GenBank/DDBJ whole genome shotgun (WGS) entry which is preliminary data.</text>
</comment>
<proteinExistence type="predicted"/>
<evidence type="ECO:0008006" key="3">
    <source>
        <dbReference type="Google" id="ProtNLM"/>
    </source>
</evidence>
<keyword evidence="2" id="KW-1185">Reference proteome</keyword>
<evidence type="ECO:0000313" key="2">
    <source>
        <dbReference type="Proteomes" id="UP000319627"/>
    </source>
</evidence>
<dbReference type="OrthoDB" id="6971689at2"/>
<dbReference type="AlphaFoldDB" id="A0A562HZN4"/>
<gene>
    <name evidence="1" type="ORF">LX59_03017</name>
</gene>
<dbReference type="Proteomes" id="UP000319627">
    <property type="component" value="Unassembled WGS sequence"/>
</dbReference>